<gene>
    <name evidence="12" type="primary">malQ</name>
    <name evidence="12" type="ORF">N5A92_04125</name>
</gene>
<dbReference type="GO" id="GO:0004134">
    <property type="term" value="F:4-alpha-glucanotransferase activity"/>
    <property type="evidence" value="ECO:0007669"/>
    <property type="project" value="UniProtKB-EC"/>
</dbReference>
<dbReference type="InterPro" id="IPR017853">
    <property type="entry name" value="GH"/>
</dbReference>
<dbReference type="RefSeq" id="WP_260900593.1">
    <property type="nucleotide sequence ID" value="NZ_JAOCZP010000001.1"/>
</dbReference>
<keyword evidence="5 10" id="KW-0328">Glycosyltransferase</keyword>
<sequence>MTDALHRLAAAHGIVHTYRAIDGTTAHASEEAIKALLRILDGNEEKNPPPPPPWPPPPKTPKDVNCFVPDFLKRGRAWGITCQLYSIRSRRSWGIGDLEDLAWLGEMAARKGADFLGVNPLHALFLAEPERASPFSPSDRNFLNPLYIAVDRVDGFDPRQDTDEAALSALEKCDLIDYRAVAQLKLAALRRIYRRTGAVDNRRFAAFREEGGEELRRFALFEAISRKMVEHGFSAGWRSWPEAYQEPGSKSVEHFAREHADDIEFMIWLQWIADWQLGDTASRVRKAGMRIGLYLDLAVGTAPDGAATWSDRTLTIVGAEIGAPPDMFNPEGQNWGLAPLSPSEIADRDFAPLRRSYENVLRHAGALRIDHAMGLYRLFWIPEGFPAGEGAYVLYPMEGIVRILAEVTRQAGATVIGEDLGVVPKGFRAAMNRANLLGYRVFYFERDAGDFVPPEKWPRSALACVGSHDTPTLAGWWRGSDIDTREEIGLFDEIAAKKEREKRRLEKSQAKALLRTRGCEAPEAFDETVAAGFHRLVASTPARLVAVQMEDLVGLAEQPNIPGTVDESPNWRRRIPVLLEEIDEAPVPQAVFRAVFKERPRTP</sequence>
<organism evidence="12 13">
    <name type="scientific">Chelativorans salis</name>
    <dbReference type="NCBI Taxonomy" id="2978478"/>
    <lineage>
        <taxon>Bacteria</taxon>
        <taxon>Pseudomonadati</taxon>
        <taxon>Pseudomonadota</taxon>
        <taxon>Alphaproteobacteria</taxon>
        <taxon>Hyphomicrobiales</taxon>
        <taxon>Phyllobacteriaceae</taxon>
        <taxon>Chelativorans</taxon>
    </lineage>
</organism>
<feature type="compositionally biased region" description="Pro residues" evidence="11">
    <location>
        <begin position="48"/>
        <end position="59"/>
    </location>
</feature>
<name>A0ABT2LJK7_9HYPH</name>
<keyword evidence="13" id="KW-1185">Reference proteome</keyword>
<evidence type="ECO:0000256" key="5">
    <source>
        <dbReference type="ARBA" id="ARBA00022676"/>
    </source>
</evidence>
<dbReference type="InterPro" id="IPR003385">
    <property type="entry name" value="Glyco_hydro_77"/>
</dbReference>
<evidence type="ECO:0000256" key="4">
    <source>
        <dbReference type="ARBA" id="ARBA00020295"/>
    </source>
</evidence>
<evidence type="ECO:0000313" key="12">
    <source>
        <dbReference type="EMBL" id="MCT7374219.1"/>
    </source>
</evidence>
<dbReference type="PANTHER" id="PTHR32438:SF5">
    <property type="entry name" value="4-ALPHA-GLUCANOTRANSFERASE DPE1, CHLOROPLASTIC_AMYLOPLASTIC"/>
    <property type="match status" value="1"/>
</dbReference>
<evidence type="ECO:0000256" key="11">
    <source>
        <dbReference type="SAM" id="MobiDB-lite"/>
    </source>
</evidence>
<feature type="region of interest" description="Disordered" evidence="11">
    <location>
        <begin position="42"/>
        <end position="61"/>
    </location>
</feature>
<dbReference type="NCBIfam" id="TIGR00217">
    <property type="entry name" value="malQ"/>
    <property type="match status" value="1"/>
</dbReference>
<dbReference type="Proteomes" id="UP001320831">
    <property type="component" value="Unassembled WGS sequence"/>
</dbReference>
<reference evidence="12 13" key="1">
    <citation type="submission" date="2022-09" db="EMBL/GenBank/DDBJ databases">
        <title>Chelativorans salina sp. nov., a novel slightly halophilic bacterium isolated from a saline lake sediment enrichment.</title>
        <authorList>
            <person name="Gao L."/>
            <person name="Fang B.-Z."/>
            <person name="Li W.-J."/>
        </authorList>
    </citation>
    <scope>NUCLEOTIDE SEQUENCE [LARGE SCALE GENOMIC DNA]</scope>
    <source>
        <strain evidence="12 13">EGI FJ00035</strain>
    </source>
</reference>
<evidence type="ECO:0000256" key="3">
    <source>
        <dbReference type="ARBA" id="ARBA00012560"/>
    </source>
</evidence>
<comment type="caution">
    <text evidence="12">The sequence shown here is derived from an EMBL/GenBank/DDBJ whole genome shotgun (WGS) entry which is preliminary data.</text>
</comment>
<keyword evidence="7 10" id="KW-0119">Carbohydrate metabolism</keyword>
<evidence type="ECO:0000256" key="10">
    <source>
        <dbReference type="RuleBase" id="RU361207"/>
    </source>
</evidence>
<dbReference type="SUPFAM" id="SSF51445">
    <property type="entry name" value="(Trans)glycosidases"/>
    <property type="match status" value="1"/>
</dbReference>
<keyword evidence="6 10" id="KW-0808">Transferase</keyword>
<proteinExistence type="inferred from homology"/>
<evidence type="ECO:0000313" key="13">
    <source>
        <dbReference type="Proteomes" id="UP001320831"/>
    </source>
</evidence>
<comment type="similarity">
    <text evidence="2 10">Belongs to the disproportionating enzyme family.</text>
</comment>
<evidence type="ECO:0000256" key="7">
    <source>
        <dbReference type="ARBA" id="ARBA00023277"/>
    </source>
</evidence>
<dbReference type="PANTHER" id="PTHR32438">
    <property type="entry name" value="4-ALPHA-GLUCANOTRANSFERASE DPE1, CHLOROPLASTIC/AMYLOPLASTIC"/>
    <property type="match status" value="1"/>
</dbReference>
<dbReference type="EC" id="2.4.1.25" evidence="3 10"/>
<evidence type="ECO:0000256" key="2">
    <source>
        <dbReference type="ARBA" id="ARBA00005684"/>
    </source>
</evidence>
<accession>A0ABT2LJK7</accession>
<protein>
    <recommendedName>
        <fullName evidence="4 10">4-alpha-glucanotransferase</fullName>
        <ecNumber evidence="3 10">2.4.1.25</ecNumber>
    </recommendedName>
    <alternativeName>
        <fullName evidence="8 10">Amylomaltase</fullName>
    </alternativeName>
    <alternativeName>
        <fullName evidence="9 10">Disproportionating enzyme</fullName>
    </alternativeName>
</protein>
<evidence type="ECO:0000256" key="8">
    <source>
        <dbReference type="ARBA" id="ARBA00031423"/>
    </source>
</evidence>
<dbReference type="Pfam" id="PF02446">
    <property type="entry name" value="Glyco_hydro_77"/>
    <property type="match status" value="1"/>
</dbReference>
<comment type="catalytic activity">
    <reaction evidence="1 10">
        <text>Transfers a segment of a (1-&gt;4)-alpha-D-glucan to a new position in an acceptor, which may be glucose or a (1-&gt;4)-alpha-D-glucan.</text>
        <dbReference type="EC" id="2.4.1.25"/>
    </reaction>
</comment>
<dbReference type="EMBL" id="JAOCZP010000001">
    <property type="protein sequence ID" value="MCT7374219.1"/>
    <property type="molecule type" value="Genomic_DNA"/>
</dbReference>
<evidence type="ECO:0000256" key="1">
    <source>
        <dbReference type="ARBA" id="ARBA00000439"/>
    </source>
</evidence>
<evidence type="ECO:0000256" key="6">
    <source>
        <dbReference type="ARBA" id="ARBA00022679"/>
    </source>
</evidence>
<evidence type="ECO:0000256" key="9">
    <source>
        <dbReference type="ARBA" id="ARBA00031501"/>
    </source>
</evidence>
<dbReference type="Gene3D" id="3.20.20.80">
    <property type="entry name" value="Glycosidases"/>
    <property type="match status" value="1"/>
</dbReference>